<dbReference type="VEuPathDB" id="MicrosporidiaDB:VICG_00944"/>
<keyword evidence="3" id="KW-0812">Transmembrane</keyword>
<dbReference type="Pfam" id="PF00106">
    <property type="entry name" value="adh_short"/>
    <property type="match status" value="1"/>
</dbReference>
<keyword evidence="3" id="KW-0472">Membrane</keyword>
<keyword evidence="2" id="KW-0560">Oxidoreductase</keyword>
<dbReference type="STRING" id="993615.L2GNP4"/>
<keyword evidence="1" id="KW-0521">NADP</keyword>
<evidence type="ECO:0000256" key="3">
    <source>
        <dbReference type="SAM" id="Phobius"/>
    </source>
</evidence>
<dbReference type="InterPro" id="IPR036291">
    <property type="entry name" value="NAD(P)-bd_dom_sf"/>
</dbReference>
<dbReference type="OMA" id="LVAPGMM"/>
<dbReference type="Gene3D" id="3.40.50.720">
    <property type="entry name" value="NAD(P)-binding Rossmann-like Domain"/>
    <property type="match status" value="1"/>
</dbReference>
<name>L2GNP4_VITCO</name>
<dbReference type="GO" id="GO:0030497">
    <property type="term" value="P:fatty acid elongation"/>
    <property type="evidence" value="ECO:0007669"/>
    <property type="project" value="TreeGrafter"/>
</dbReference>
<dbReference type="PANTHER" id="PTHR43086:SF2">
    <property type="entry name" value="HYDROXYSTEROID DEHYDROGENASE-LIKE PROTEIN 1"/>
    <property type="match status" value="1"/>
</dbReference>
<evidence type="ECO:0000256" key="2">
    <source>
        <dbReference type="ARBA" id="ARBA00023002"/>
    </source>
</evidence>
<dbReference type="GO" id="GO:0016491">
    <property type="term" value="F:oxidoreductase activity"/>
    <property type="evidence" value="ECO:0007669"/>
    <property type="project" value="UniProtKB-KW"/>
</dbReference>
<feature type="transmembrane region" description="Helical" evidence="3">
    <location>
        <begin position="21"/>
        <end position="44"/>
    </location>
</feature>
<dbReference type="EMBL" id="JH370135">
    <property type="protein sequence ID" value="ELA42095.1"/>
    <property type="molecule type" value="Genomic_DNA"/>
</dbReference>
<dbReference type="AlphaFoldDB" id="L2GNP4"/>
<evidence type="ECO:0000256" key="1">
    <source>
        <dbReference type="ARBA" id="ARBA00022857"/>
    </source>
</evidence>
<dbReference type="InterPro" id="IPR002347">
    <property type="entry name" value="SDR_fam"/>
</dbReference>
<accession>L2GNP4</accession>
<dbReference type="SUPFAM" id="SSF51735">
    <property type="entry name" value="NAD(P)-binding Rossmann-fold domains"/>
    <property type="match status" value="1"/>
</dbReference>
<organism evidence="4 5">
    <name type="scientific">Vittaforma corneae (strain ATCC 50505)</name>
    <name type="common">Microsporidian parasite</name>
    <name type="synonym">Nosema corneum</name>
    <dbReference type="NCBI Taxonomy" id="993615"/>
    <lineage>
        <taxon>Eukaryota</taxon>
        <taxon>Fungi</taxon>
        <taxon>Fungi incertae sedis</taxon>
        <taxon>Microsporidia</taxon>
        <taxon>Nosematidae</taxon>
        <taxon>Vittaforma</taxon>
    </lineage>
</organism>
<protein>
    <submittedName>
        <fullName evidence="4">Uncharacterized protein</fullName>
    </submittedName>
</protein>
<evidence type="ECO:0000313" key="4">
    <source>
        <dbReference type="EMBL" id="ELA42095.1"/>
    </source>
</evidence>
<reference evidence="5" key="1">
    <citation type="submission" date="2011-05" db="EMBL/GenBank/DDBJ databases">
        <title>The genome sequence of Vittaforma corneae strain ATCC 50505.</title>
        <authorList>
            <consortium name="The Broad Institute Genome Sequencing Platform"/>
            <person name="Cuomo C."/>
            <person name="Didier E."/>
            <person name="Bowers L."/>
            <person name="Young S.K."/>
            <person name="Zeng Q."/>
            <person name="Gargeya S."/>
            <person name="Fitzgerald M."/>
            <person name="Haas B."/>
            <person name="Abouelleil A."/>
            <person name="Alvarado L."/>
            <person name="Arachchi H.M."/>
            <person name="Berlin A."/>
            <person name="Chapman S.B."/>
            <person name="Gearin G."/>
            <person name="Goldberg J."/>
            <person name="Griggs A."/>
            <person name="Gujja S."/>
            <person name="Hansen M."/>
            <person name="Heiman D."/>
            <person name="Howarth C."/>
            <person name="Larimer J."/>
            <person name="Lui A."/>
            <person name="MacDonald P.J.P."/>
            <person name="McCowen C."/>
            <person name="Montmayeur A."/>
            <person name="Murphy C."/>
            <person name="Neiman D."/>
            <person name="Pearson M."/>
            <person name="Priest M."/>
            <person name="Roberts A."/>
            <person name="Saif S."/>
            <person name="Shea T."/>
            <person name="Sisk P."/>
            <person name="Stolte C."/>
            <person name="Sykes S."/>
            <person name="Wortman J."/>
            <person name="Nusbaum C."/>
            <person name="Birren B."/>
        </authorList>
    </citation>
    <scope>NUCLEOTIDE SEQUENCE [LARGE SCALE GENOMIC DNA]</scope>
    <source>
        <strain evidence="5">ATCC 50505</strain>
    </source>
</reference>
<sequence>MLVEILGNYKIKFVLAMLLRIMIVLPFTYTAFALMAIVIVYSYSFTTNRFVWSSLSDKFVLVTYATTEFGAALCVALARKKIKMILLDTNEDRLLSLKSKLDQNICVVHRAIDIVHCSDFSFLEKYDIGLVIHQIGGSDSVPLHFIEQNIDQVLDSHLKAPLNLEKTVMISMVEKHKGYIVNIGFGHSCLPSPHHSLNSAIKCVFKSWSQSMYYEMMPFNVCVEYLEIENMVDSKSIDRSTCFTPTVETAAKWAIATLGNSYFTVPHIFQYIQYLFFNLIPKSIVARRRISKNEEVKRRKVE</sequence>
<gene>
    <name evidence="4" type="ORF">VICG_00944</name>
</gene>
<evidence type="ECO:0000313" key="5">
    <source>
        <dbReference type="Proteomes" id="UP000011082"/>
    </source>
</evidence>
<dbReference type="RefSeq" id="XP_007604391.1">
    <property type="nucleotide sequence ID" value="XM_007604329.1"/>
</dbReference>
<dbReference type="Proteomes" id="UP000011082">
    <property type="component" value="Unassembled WGS sequence"/>
</dbReference>
<dbReference type="InParanoid" id="L2GNP4"/>
<dbReference type="GeneID" id="19881656"/>
<dbReference type="HOGENOM" id="CLU_921966_0_0_1"/>
<dbReference type="GO" id="GO:0005783">
    <property type="term" value="C:endoplasmic reticulum"/>
    <property type="evidence" value="ECO:0007669"/>
    <property type="project" value="TreeGrafter"/>
</dbReference>
<keyword evidence="5" id="KW-1185">Reference proteome</keyword>
<feature type="transmembrane region" description="Helical" evidence="3">
    <location>
        <begin position="59"/>
        <end position="78"/>
    </location>
</feature>
<proteinExistence type="predicted"/>
<dbReference type="PANTHER" id="PTHR43086">
    <property type="entry name" value="VERY-LONG-CHAIN 3-OXOOACYL-COA REDUCTASE"/>
    <property type="match status" value="1"/>
</dbReference>
<keyword evidence="3" id="KW-1133">Transmembrane helix</keyword>
<dbReference type="OrthoDB" id="5545019at2759"/>